<name>A0ABT6ITG4_9GAMM</name>
<comment type="caution">
    <text evidence="1">The sequence shown here is derived from an EMBL/GenBank/DDBJ whole genome shotgun (WGS) entry which is preliminary data.</text>
</comment>
<reference evidence="1 2" key="1">
    <citation type="submission" date="2017-11" db="EMBL/GenBank/DDBJ databases">
        <title>Whole genome sequencing of Psychrobacter pocilloporae S6-60T(=JCM 31058T=LMG 29157T).</title>
        <authorList>
            <person name="Das S.K."/>
        </authorList>
    </citation>
    <scope>NUCLEOTIDE SEQUENCE [LARGE SCALE GENOMIC DNA]</scope>
    <source>
        <strain evidence="1 2">S6-60</strain>
    </source>
</reference>
<protein>
    <submittedName>
        <fullName evidence="1">Uncharacterized protein</fullName>
    </submittedName>
</protein>
<accession>A0ABT6ITG4</accession>
<dbReference type="Proteomes" id="UP001243298">
    <property type="component" value="Unassembled WGS sequence"/>
</dbReference>
<evidence type="ECO:0000313" key="1">
    <source>
        <dbReference type="EMBL" id="MDH4905035.1"/>
    </source>
</evidence>
<dbReference type="EMBL" id="PGFT01000001">
    <property type="protein sequence ID" value="MDH4905035.1"/>
    <property type="molecule type" value="Genomic_DNA"/>
</dbReference>
<sequence length="62" mass="7041">MVKKDALEELQKSTGCRVIWTILSEKIAMYGGTKSTEKRLNISGVYYLEDGELVGEDFFFTT</sequence>
<keyword evidence="2" id="KW-1185">Reference proteome</keyword>
<gene>
    <name evidence="1" type="ORF">CUR83_08170</name>
</gene>
<evidence type="ECO:0000313" key="2">
    <source>
        <dbReference type="Proteomes" id="UP001243298"/>
    </source>
</evidence>
<proteinExistence type="predicted"/>
<organism evidence="1 2">
    <name type="scientific">Psychrobacter pocilloporae</name>
    <dbReference type="NCBI Taxonomy" id="1775882"/>
    <lineage>
        <taxon>Bacteria</taxon>
        <taxon>Pseudomonadati</taxon>
        <taxon>Pseudomonadota</taxon>
        <taxon>Gammaproteobacteria</taxon>
        <taxon>Moraxellales</taxon>
        <taxon>Moraxellaceae</taxon>
        <taxon>Psychrobacter</taxon>
    </lineage>
</organism>